<name>A0AA90KF92_9ACTN</name>
<sequence>MHLARIRPWRTRGRAARRRIVAGAVAVAALLGAGAASVAVAVGDAPAAVHRTNAFMTMPETPGSKQTVRIDTSFFTPAGGGRHPAILLAHGFGGSKDDMTGQATTLARDGYAVLTWSARGFGRSTGAIGLDAPDREVADVERLVDWLGHRSDVVQDGPDDPRVGVTGASYGGAISLLAAGYDKRIDAIAPQITWWNLPQALFPQNAQGEPADSGVFKKLWAGIFFTTGSTGTPSGSSPALPGTGGAPGGGTGGAGPASGTGSGSGSSGTASGTGSGTASGAGSNGPRAASTGRAAGQTGGSGKTAGGQAAAAPAPGGCRFTAALCAVYRQAAVTGRADPAAIALLERSSPSSVGSRIKVPTLIVQGQNDSLFPLDQADAMARTIASNGAPVSVDWSSGGHDGGDQETARVDGRVQTWFDTYLKHEQVNTDPAFRVTRSGGVDTTTGEAVQRGATADRYPGLNGTSQVTVRLSGGPQTVRNPAGGSPPSVSGVPGLGALSQLSSLGQSLSLDFPGQFAVFDSAPLTKPLTVTGAPRVRVRVSSDAADGDAVLFAKVYDVGPDGSQTLPHQLVAPLRVTGAGSGGRTVTVTLPVVDHEFAAGHRMRLVLSATDLGYSSPSAPADYRVAAAGSALTVPTVPTLRTAGATTAAWVWVLPLVALAVAAALLLTGRRRRTADAGGTTAPGPDAAGSGGTDSDGTDPGGADLTGAGPQGRRGRSPRERPAGDSPAADNPASGSPAGRNAPDETVPLEISGLSKRYRGSQDRYAVRELSFRVERGQVLGLLGPNGAGKTTTMRMLMGLITPDAGGITVFGQPISAGAPVLSRVGAFVEGAGFLPHLTGRANLDLYWRATGRPAADAQVEQALEIADLGEALDRAVRTYSQGMRQRLAIAQAMLGLPDLLILDEPTNGLDPPQIREMRSVIGRYAAGGRTVIVSSHLLSEVEQSCTHLVVMDKGRLVAAGPVDEIIGGSDALFVGAPGATAPQLERVAAELAELPGVSGAEPAEDGLVVRLDGLGVPGLLAELLRLDVPVERVGRHQRLEDAFLTLIGGQA</sequence>
<organism evidence="10">
    <name type="scientific">Streptantibioticus silvisoli</name>
    <dbReference type="NCBI Taxonomy" id="2705255"/>
    <lineage>
        <taxon>Bacteria</taxon>
        <taxon>Bacillati</taxon>
        <taxon>Actinomycetota</taxon>
        <taxon>Actinomycetes</taxon>
        <taxon>Kitasatosporales</taxon>
        <taxon>Streptomycetaceae</taxon>
        <taxon>Streptantibioticus</taxon>
    </lineage>
</organism>
<dbReference type="SUPFAM" id="SSF52540">
    <property type="entry name" value="P-loop containing nucleoside triphosphate hydrolases"/>
    <property type="match status" value="1"/>
</dbReference>
<keyword evidence="4 10" id="KW-0378">Hydrolase</keyword>
<dbReference type="Gene3D" id="3.40.50.300">
    <property type="entry name" value="P-loop containing nucleotide triphosphate hydrolases"/>
    <property type="match status" value="1"/>
</dbReference>
<dbReference type="InterPro" id="IPR003593">
    <property type="entry name" value="AAA+_ATPase"/>
</dbReference>
<evidence type="ECO:0000256" key="6">
    <source>
        <dbReference type="SAM" id="MobiDB-lite"/>
    </source>
</evidence>
<keyword evidence="7" id="KW-1133">Transmembrane helix</keyword>
<proteinExistence type="inferred from homology"/>
<dbReference type="AlphaFoldDB" id="A0AA90KF92"/>
<keyword evidence="3" id="KW-0547">Nucleotide-binding</keyword>
<feature type="signal peptide" evidence="8">
    <location>
        <begin position="1"/>
        <end position="41"/>
    </location>
</feature>
<evidence type="ECO:0000256" key="5">
    <source>
        <dbReference type="ARBA" id="ARBA00022840"/>
    </source>
</evidence>
<dbReference type="SMART" id="SM00939">
    <property type="entry name" value="PepX_C"/>
    <property type="match status" value="1"/>
</dbReference>
<feature type="domain" description="ABC transporter" evidence="9">
    <location>
        <begin position="749"/>
        <end position="979"/>
    </location>
</feature>
<feature type="compositionally biased region" description="Low complexity" evidence="6">
    <location>
        <begin position="230"/>
        <end position="241"/>
    </location>
</feature>
<dbReference type="GO" id="GO:0005524">
    <property type="term" value="F:ATP binding"/>
    <property type="evidence" value="ECO:0007669"/>
    <property type="project" value="UniProtKB-KW"/>
</dbReference>
<dbReference type="EMBL" id="JABXJJ020000004">
    <property type="protein sequence ID" value="MDI5968654.1"/>
    <property type="molecule type" value="Genomic_DNA"/>
</dbReference>
<keyword evidence="7" id="KW-0812">Transmembrane</keyword>
<dbReference type="SMART" id="SM00382">
    <property type="entry name" value="AAA"/>
    <property type="match status" value="1"/>
</dbReference>
<gene>
    <name evidence="10" type="ORF">POF50_004720</name>
</gene>
<dbReference type="GO" id="GO:0016887">
    <property type="term" value="F:ATP hydrolysis activity"/>
    <property type="evidence" value="ECO:0007669"/>
    <property type="project" value="InterPro"/>
</dbReference>
<feature type="transmembrane region" description="Helical" evidence="7">
    <location>
        <begin position="649"/>
        <end position="667"/>
    </location>
</feature>
<evidence type="ECO:0000259" key="9">
    <source>
        <dbReference type="PROSITE" id="PS50893"/>
    </source>
</evidence>
<dbReference type="InterPro" id="IPR017871">
    <property type="entry name" value="ABC_transporter-like_CS"/>
</dbReference>
<feature type="region of interest" description="Disordered" evidence="6">
    <location>
        <begin position="674"/>
        <end position="754"/>
    </location>
</feature>
<feature type="chain" id="PRO_5041696056" evidence="8">
    <location>
        <begin position="42"/>
        <end position="1052"/>
    </location>
</feature>
<dbReference type="Gene3D" id="2.60.120.260">
    <property type="entry name" value="Galactose-binding domain-like"/>
    <property type="match status" value="1"/>
</dbReference>
<feature type="compositionally biased region" description="Low complexity" evidence="6">
    <location>
        <begin position="676"/>
        <end position="688"/>
    </location>
</feature>
<evidence type="ECO:0000256" key="3">
    <source>
        <dbReference type="ARBA" id="ARBA00022741"/>
    </source>
</evidence>
<reference evidence="10" key="1">
    <citation type="submission" date="2023-05" db="EMBL/GenBank/DDBJ databases">
        <title>Streptantibioticus silvisoli sp. nov., acidotolerant actinomycetes 1 from pine litter.</title>
        <authorList>
            <person name="Swiecimska M."/>
            <person name="Golinska P."/>
            <person name="Sangal V."/>
            <person name="Wachnowicz B."/>
            <person name="Goodfellow M."/>
        </authorList>
    </citation>
    <scope>NUCLEOTIDE SEQUENCE</scope>
    <source>
        <strain evidence="10">SL13</strain>
    </source>
</reference>
<evidence type="ECO:0000256" key="2">
    <source>
        <dbReference type="ARBA" id="ARBA00022448"/>
    </source>
</evidence>
<comment type="caution">
    <text evidence="10">The sequence shown here is derived from an EMBL/GenBank/DDBJ whole genome shotgun (WGS) entry which is preliminary data.</text>
</comment>
<evidence type="ECO:0000256" key="7">
    <source>
        <dbReference type="SAM" id="Phobius"/>
    </source>
</evidence>
<evidence type="ECO:0000313" key="10">
    <source>
        <dbReference type="EMBL" id="MDI5968654.1"/>
    </source>
</evidence>
<evidence type="ECO:0000256" key="1">
    <source>
        <dbReference type="ARBA" id="ARBA00005417"/>
    </source>
</evidence>
<comment type="similarity">
    <text evidence="1">Belongs to the ABC transporter superfamily.</text>
</comment>
<accession>A0AA90KF92</accession>
<keyword evidence="5" id="KW-0067">ATP-binding</keyword>
<dbReference type="PROSITE" id="PS00211">
    <property type="entry name" value="ABC_TRANSPORTER_1"/>
    <property type="match status" value="1"/>
</dbReference>
<evidence type="ECO:0000256" key="4">
    <source>
        <dbReference type="ARBA" id="ARBA00022801"/>
    </source>
</evidence>
<dbReference type="PANTHER" id="PTHR43335:SF4">
    <property type="entry name" value="ABC TRANSPORTER, ATP-BINDING PROTEIN"/>
    <property type="match status" value="1"/>
</dbReference>
<dbReference type="Gene3D" id="3.40.50.1820">
    <property type="entry name" value="alpha/beta hydrolase"/>
    <property type="match status" value="2"/>
</dbReference>
<dbReference type="Pfam" id="PF08530">
    <property type="entry name" value="PepX_C"/>
    <property type="match status" value="1"/>
</dbReference>
<dbReference type="InterPro" id="IPR008979">
    <property type="entry name" value="Galactose-bd-like_sf"/>
</dbReference>
<dbReference type="InterPro" id="IPR029058">
    <property type="entry name" value="AB_hydrolase_fold"/>
</dbReference>
<dbReference type="SUPFAM" id="SSF49785">
    <property type="entry name" value="Galactose-binding domain-like"/>
    <property type="match status" value="1"/>
</dbReference>
<dbReference type="Pfam" id="PF00005">
    <property type="entry name" value="ABC_tran"/>
    <property type="match status" value="1"/>
</dbReference>
<protein>
    <submittedName>
        <fullName evidence="10">Alpha/beta fold hydrolase</fullName>
    </submittedName>
</protein>
<dbReference type="InterPro" id="IPR027417">
    <property type="entry name" value="P-loop_NTPase"/>
</dbReference>
<feature type="compositionally biased region" description="Gly residues" evidence="6">
    <location>
        <begin position="242"/>
        <end position="283"/>
    </location>
</feature>
<keyword evidence="2" id="KW-0813">Transport</keyword>
<dbReference type="SUPFAM" id="SSF53474">
    <property type="entry name" value="alpha/beta-Hydrolases"/>
    <property type="match status" value="1"/>
</dbReference>
<dbReference type="InterPro" id="IPR003439">
    <property type="entry name" value="ABC_transporter-like_ATP-bd"/>
</dbReference>
<evidence type="ECO:0000256" key="8">
    <source>
        <dbReference type="SAM" id="SignalP"/>
    </source>
</evidence>
<dbReference type="InterPro" id="IPR013736">
    <property type="entry name" value="Xaa-Pro_dipept_C"/>
</dbReference>
<dbReference type="RefSeq" id="WP_271316555.1">
    <property type="nucleotide sequence ID" value="NZ_JABXJJ020000004.1"/>
</dbReference>
<dbReference type="Pfam" id="PF02129">
    <property type="entry name" value="Peptidase_S15"/>
    <property type="match status" value="1"/>
</dbReference>
<dbReference type="PANTHER" id="PTHR43335">
    <property type="entry name" value="ABC TRANSPORTER, ATP-BINDING PROTEIN"/>
    <property type="match status" value="1"/>
</dbReference>
<keyword evidence="7" id="KW-0472">Membrane</keyword>
<keyword evidence="8" id="KW-0732">Signal</keyword>
<feature type="region of interest" description="Disordered" evidence="6">
    <location>
        <begin position="230"/>
        <end position="313"/>
    </location>
</feature>
<dbReference type="PROSITE" id="PS50893">
    <property type="entry name" value="ABC_TRANSPORTER_2"/>
    <property type="match status" value="1"/>
</dbReference>
<dbReference type="InterPro" id="IPR000383">
    <property type="entry name" value="Xaa-Pro-like_dom"/>
</dbReference>
<dbReference type="GO" id="GO:0008239">
    <property type="term" value="F:dipeptidyl-peptidase activity"/>
    <property type="evidence" value="ECO:0007669"/>
    <property type="project" value="InterPro"/>
</dbReference>